<proteinExistence type="predicted"/>
<dbReference type="AlphaFoldDB" id="A0A239PQ61"/>
<reference evidence="1 2" key="1">
    <citation type="submission" date="2017-07" db="EMBL/GenBank/DDBJ databases">
        <authorList>
            <person name="Sun Z.S."/>
            <person name="Albrecht U."/>
            <person name="Echele G."/>
            <person name="Lee C.C."/>
        </authorList>
    </citation>
    <scope>NUCLEOTIDE SEQUENCE [LARGE SCALE GENOMIC DNA]</scope>
    <source>
        <strain evidence="1 2">DSM 14827</strain>
    </source>
</reference>
<name>A0A239PQ61_9RHOB</name>
<dbReference type="Pfam" id="PF10094">
    <property type="entry name" value="DUF2332"/>
    <property type="match status" value="1"/>
</dbReference>
<dbReference type="InterPro" id="IPR011200">
    <property type="entry name" value="UCP012608"/>
</dbReference>
<dbReference type="EMBL" id="FZQB01000002">
    <property type="protein sequence ID" value="SNT71867.1"/>
    <property type="molecule type" value="Genomic_DNA"/>
</dbReference>
<accession>A0A239PQ61</accession>
<dbReference type="OrthoDB" id="7666987at2"/>
<sequence length="350" mass="38317">MSARRVIAAFRDQANSCRTLGSPFTAELCDYLADALGNCENPVSKAVLGWQGDPSSGADSVPLRLTGALHALVLTGADDALGRMYQQRRMDRQLVLDALDRHGDFILNWLNSPPQTNEVARSAAIIAAARFLAGQINLPIRALELGASAGLNLNFARYSLLGDDPDAALQLAPEWQGEIPRTPFQVVTAEGVDLRPVDPLQDRLRLMAFCWADQDQRLARLKAALDMAREHRPRVTAGDAGPWLENQLAHLEQGHVTLVYHTVAAQYFPRDTLARCEAALTHAAESTGPDRVLAHVSMERDGIGDGAALTLRLWDGRQREWALGRADFHGRWIKWCPTPSQGLGLTARQG</sequence>
<dbReference type="RefSeq" id="WP_089343204.1">
    <property type="nucleotide sequence ID" value="NZ_CP067129.1"/>
</dbReference>
<dbReference type="Proteomes" id="UP000198307">
    <property type="component" value="Unassembled WGS sequence"/>
</dbReference>
<gene>
    <name evidence="1" type="ORF">SAMN05444959_102385</name>
</gene>
<organism evidence="1 2">
    <name type="scientific">Paracoccus seriniphilus</name>
    <dbReference type="NCBI Taxonomy" id="184748"/>
    <lineage>
        <taxon>Bacteria</taxon>
        <taxon>Pseudomonadati</taxon>
        <taxon>Pseudomonadota</taxon>
        <taxon>Alphaproteobacteria</taxon>
        <taxon>Rhodobacterales</taxon>
        <taxon>Paracoccaceae</taxon>
        <taxon>Paracoccus</taxon>
    </lineage>
</organism>
<evidence type="ECO:0008006" key="3">
    <source>
        <dbReference type="Google" id="ProtNLM"/>
    </source>
</evidence>
<protein>
    <recommendedName>
        <fullName evidence="3">DUF2332 domain-containing protein</fullName>
    </recommendedName>
</protein>
<keyword evidence="2" id="KW-1185">Reference proteome</keyword>
<dbReference type="PIRSF" id="PIRSF012608">
    <property type="entry name" value="UCP012608"/>
    <property type="match status" value="1"/>
</dbReference>
<evidence type="ECO:0000313" key="2">
    <source>
        <dbReference type="Proteomes" id="UP000198307"/>
    </source>
</evidence>
<evidence type="ECO:0000313" key="1">
    <source>
        <dbReference type="EMBL" id="SNT71867.1"/>
    </source>
</evidence>